<protein>
    <submittedName>
        <fullName evidence="2">Uncharacterized protein</fullName>
    </submittedName>
</protein>
<dbReference type="OrthoDB" id="3555895at2"/>
<dbReference type="RefSeq" id="WP_092536262.1">
    <property type="nucleotide sequence ID" value="NZ_FOWW01000013.1"/>
</dbReference>
<keyword evidence="3" id="KW-1185">Reference proteome</keyword>
<gene>
    <name evidence="2" type="ORF">SAMN05421810_11354</name>
</gene>
<feature type="region of interest" description="Disordered" evidence="1">
    <location>
        <begin position="115"/>
        <end position="137"/>
    </location>
</feature>
<evidence type="ECO:0000256" key="1">
    <source>
        <dbReference type="SAM" id="MobiDB-lite"/>
    </source>
</evidence>
<sequence>MGLERIWIRTVSDGLLRADQVIGISCHRTPTLSGKPARWLVNAALAVPAGSGNAEGWDMANLHRTLAQTDREPRRAPEALARLLAQLATGGVGGIITPVVDSGDRGEVRFEFTPFDGRNGNGHSPAVIGSRDPVGVG</sequence>
<dbReference type="AlphaFoldDB" id="A0A1I6ALA9"/>
<evidence type="ECO:0000313" key="3">
    <source>
        <dbReference type="Proteomes" id="UP000198727"/>
    </source>
</evidence>
<organism evidence="2 3">
    <name type="scientific">Amycolatopsis arida</name>
    <dbReference type="NCBI Taxonomy" id="587909"/>
    <lineage>
        <taxon>Bacteria</taxon>
        <taxon>Bacillati</taxon>
        <taxon>Actinomycetota</taxon>
        <taxon>Actinomycetes</taxon>
        <taxon>Pseudonocardiales</taxon>
        <taxon>Pseudonocardiaceae</taxon>
        <taxon>Amycolatopsis</taxon>
    </lineage>
</organism>
<accession>A0A1I6ALA9</accession>
<proteinExistence type="predicted"/>
<name>A0A1I6ALA9_9PSEU</name>
<evidence type="ECO:0000313" key="2">
    <source>
        <dbReference type="EMBL" id="SFQ69473.1"/>
    </source>
</evidence>
<dbReference type="Proteomes" id="UP000198727">
    <property type="component" value="Unassembled WGS sequence"/>
</dbReference>
<dbReference type="STRING" id="587909.SAMN05421810_11354"/>
<dbReference type="EMBL" id="FOWW01000013">
    <property type="protein sequence ID" value="SFQ69473.1"/>
    <property type="molecule type" value="Genomic_DNA"/>
</dbReference>
<reference evidence="3" key="1">
    <citation type="submission" date="2016-10" db="EMBL/GenBank/DDBJ databases">
        <authorList>
            <person name="Varghese N."/>
            <person name="Submissions S."/>
        </authorList>
    </citation>
    <scope>NUCLEOTIDE SEQUENCE [LARGE SCALE GENOMIC DNA]</scope>
    <source>
        <strain evidence="3">CGMCC 4.5579</strain>
    </source>
</reference>